<proteinExistence type="inferred from homology"/>
<dbReference type="InterPro" id="IPR020565">
    <property type="entry name" value="ImidazoleglycerP_deHydtase_CS"/>
</dbReference>
<dbReference type="InterPro" id="IPR038494">
    <property type="entry name" value="IGPD_sf"/>
</dbReference>
<keyword evidence="9" id="KW-1185">Reference proteome</keyword>
<dbReference type="EC" id="4.2.1.19" evidence="6 7"/>
<evidence type="ECO:0000313" key="9">
    <source>
        <dbReference type="Proteomes" id="UP000426444"/>
    </source>
</evidence>
<dbReference type="SUPFAM" id="SSF54211">
    <property type="entry name" value="Ribosomal protein S5 domain 2-like"/>
    <property type="match status" value="2"/>
</dbReference>
<dbReference type="GO" id="GO:0000105">
    <property type="term" value="P:L-histidine biosynthetic process"/>
    <property type="evidence" value="ECO:0007669"/>
    <property type="project" value="UniProtKB-UniRule"/>
</dbReference>
<evidence type="ECO:0000256" key="6">
    <source>
        <dbReference type="HAMAP-Rule" id="MF_00076"/>
    </source>
</evidence>
<evidence type="ECO:0000256" key="3">
    <source>
        <dbReference type="ARBA" id="ARBA00022605"/>
    </source>
</evidence>
<keyword evidence="4 6" id="KW-0368">Histidine biosynthesis</keyword>
<dbReference type="GO" id="GO:0004424">
    <property type="term" value="F:imidazoleglycerol-phosphate dehydratase activity"/>
    <property type="evidence" value="ECO:0007669"/>
    <property type="project" value="UniProtKB-UniRule"/>
</dbReference>
<keyword evidence="5 6" id="KW-0456">Lyase</keyword>
<keyword evidence="3 6" id="KW-0028">Amino-acid biosynthesis</keyword>
<dbReference type="FunFam" id="3.30.230.40:FF:000001">
    <property type="entry name" value="Imidazoleglycerol-phosphate dehydratase HisB"/>
    <property type="match status" value="1"/>
</dbReference>
<dbReference type="PANTHER" id="PTHR23133:SF2">
    <property type="entry name" value="IMIDAZOLEGLYCEROL-PHOSPHATE DEHYDRATASE"/>
    <property type="match status" value="1"/>
</dbReference>
<dbReference type="Gene3D" id="3.30.230.40">
    <property type="entry name" value="Imidazole glycerol phosphate dehydratase, domain 1"/>
    <property type="match status" value="2"/>
</dbReference>
<evidence type="ECO:0000256" key="2">
    <source>
        <dbReference type="ARBA" id="ARBA00016664"/>
    </source>
</evidence>
<comment type="similarity">
    <text evidence="6 7">Belongs to the imidazoleglycerol-phosphate dehydratase family.</text>
</comment>
<evidence type="ECO:0000256" key="4">
    <source>
        <dbReference type="ARBA" id="ARBA00023102"/>
    </source>
</evidence>
<dbReference type="KEGG" id="salq:SYNTR_0225"/>
<organism evidence="8 9">
    <name type="scientific">Candidatus Syntrophocurvum alkaliphilum</name>
    <dbReference type="NCBI Taxonomy" id="2293317"/>
    <lineage>
        <taxon>Bacteria</taxon>
        <taxon>Bacillati</taxon>
        <taxon>Bacillota</taxon>
        <taxon>Clostridia</taxon>
        <taxon>Eubacteriales</taxon>
        <taxon>Syntrophomonadaceae</taxon>
        <taxon>Candidatus Syntrophocurvum</taxon>
    </lineage>
</organism>
<evidence type="ECO:0000256" key="1">
    <source>
        <dbReference type="ARBA" id="ARBA00005047"/>
    </source>
</evidence>
<dbReference type="RefSeq" id="WP_156202774.1">
    <property type="nucleotide sequence ID" value="NZ_CP046457.1"/>
</dbReference>
<dbReference type="OrthoDB" id="9790411at2"/>
<keyword evidence="6" id="KW-0963">Cytoplasm</keyword>
<dbReference type="NCBIfam" id="NF002115">
    <property type="entry name" value="PRK00951.2-5"/>
    <property type="match status" value="1"/>
</dbReference>
<comment type="subcellular location">
    <subcellularLocation>
        <location evidence="6 7">Cytoplasm</location>
    </subcellularLocation>
</comment>
<accession>A0A6I6DDZ5</accession>
<dbReference type="AlphaFoldDB" id="A0A6I6DDZ5"/>
<dbReference type="InterPro" id="IPR000807">
    <property type="entry name" value="ImidazoleglycerolP_deHydtase"/>
</dbReference>
<gene>
    <name evidence="6" type="primary">hisB</name>
    <name evidence="8" type="ORF">SYNTR_0225</name>
</gene>
<evidence type="ECO:0000313" key="8">
    <source>
        <dbReference type="EMBL" id="QGT98818.1"/>
    </source>
</evidence>
<dbReference type="PROSITE" id="PS00955">
    <property type="entry name" value="IGP_DEHYDRATASE_2"/>
    <property type="match status" value="1"/>
</dbReference>
<comment type="catalytic activity">
    <reaction evidence="6 7">
        <text>D-erythro-1-(imidazol-4-yl)glycerol 3-phosphate = 3-(imidazol-4-yl)-2-oxopropyl phosphate + H2O</text>
        <dbReference type="Rhea" id="RHEA:11040"/>
        <dbReference type="ChEBI" id="CHEBI:15377"/>
        <dbReference type="ChEBI" id="CHEBI:57766"/>
        <dbReference type="ChEBI" id="CHEBI:58278"/>
        <dbReference type="EC" id="4.2.1.19"/>
    </reaction>
</comment>
<reference evidence="9" key="1">
    <citation type="journal article" date="2019" name="Microbiology">
        <title>Complete Genome Sequence of an Uncultured Bacterium of the Candidate Phylum Bipolaricaulota.</title>
        <authorList>
            <person name="Kadnikov V.V."/>
            <person name="Mardanov A.V."/>
            <person name="Beletsky A.V."/>
            <person name="Frank Y.A."/>
            <person name="Karnachuk O.V."/>
            <person name="Ravin N.V."/>
        </authorList>
    </citation>
    <scope>NUCLEOTIDE SEQUENCE [LARGE SCALE GENOMIC DNA]</scope>
</reference>
<dbReference type="HAMAP" id="MF_00076">
    <property type="entry name" value="HisB"/>
    <property type="match status" value="1"/>
</dbReference>
<sequence>MSRKVEVQRKTGETEILLELELDGTGNHQIDTEIPFFGHMLTLLAVHSLCNLKVIARGDIEVDDHHTVEDIGICFGKALQESLGDKKGIKRYGEATVPMDEALASVVVDLSGRSYLSYTVDIPMQTIGNFSTENVREFFQAVANNAGMNIHIDLRKGENSHHIIEAIFKAFARAIKEAVEIDPRIGGVLSSKGKL</sequence>
<dbReference type="NCBIfam" id="NF002114">
    <property type="entry name" value="PRK00951.2-4"/>
    <property type="match status" value="1"/>
</dbReference>
<dbReference type="GO" id="GO:0005737">
    <property type="term" value="C:cytoplasm"/>
    <property type="evidence" value="ECO:0007669"/>
    <property type="project" value="UniProtKB-SubCell"/>
</dbReference>
<protein>
    <recommendedName>
        <fullName evidence="2 6">Imidazoleglycerol-phosphate dehydratase</fullName>
        <shortName evidence="6">IGPD</shortName>
        <ecNumber evidence="6 7">4.2.1.19</ecNumber>
    </recommendedName>
</protein>
<dbReference type="InterPro" id="IPR020568">
    <property type="entry name" value="Ribosomal_Su5_D2-typ_SF"/>
</dbReference>
<dbReference type="PROSITE" id="PS00954">
    <property type="entry name" value="IGP_DEHYDRATASE_1"/>
    <property type="match status" value="1"/>
</dbReference>
<dbReference type="PANTHER" id="PTHR23133">
    <property type="entry name" value="IMIDAZOLEGLYCEROL-PHOSPHATE DEHYDRATASE HIS7"/>
    <property type="match status" value="1"/>
</dbReference>
<name>A0A6I6DDZ5_9FIRM</name>
<evidence type="ECO:0000256" key="7">
    <source>
        <dbReference type="RuleBase" id="RU000599"/>
    </source>
</evidence>
<dbReference type="Pfam" id="PF00475">
    <property type="entry name" value="IGPD"/>
    <property type="match status" value="1"/>
</dbReference>
<dbReference type="NCBIfam" id="NF002111">
    <property type="entry name" value="PRK00951.2-1"/>
    <property type="match status" value="1"/>
</dbReference>
<dbReference type="EMBL" id="CP046457">
    <property type="protein sequence ID" value="QGT98818.1"/>
    <property type="molecule type" value="Genomic_DNA"/>
</dbReference>
<dbReference type="UniPathway" id="UPA00031">
    <property type="reaction ID" value="UER00011"/>
</dbReference>
<dbReference type="Proteomes" id="UP000426444">
    <property type="component" value="Chromosome"/>
</dbReference>
<dbReference type="FunFam" id="3.30.230.40:FF:000003">
    <property type="entry name" value="Imidazoleglycerol-phosphate dehydratase HisB"/>
    <property type="match status" value="1"/>
</dbReference>
<comment type="pathway">
    <text evidence="1 6 7">Amino-acid biosynthesis; L-histidine biosynthesis; L-histidine from 5-phospho-alpha-D-ribose 1-diphosphate: step 6/9.</text>
</comment>
<dbReference type="CDD" id="cd07914">
    <property type="entry name" value="IGPD"/>
    <property type="match status" value="1"/>
</dbReference>
<evidence type="ECO:0000256" key="5">
    <source>
        <dbReference type="ARBA" id="ARBA00023239"/>
    </source>
</evidence>